<protein>
    <recommendedName>
        <fullName evidence="1">T6SS Phospholipase effector Tle1-like catalytic domain-containing protein</fullName>
    </recommendedName>
</protein>
<dbReference type="PANTHER" id="PTHR33840:SF1">
    <property type="entry name" value="TLE1 PHOSPHOLIPASE DOMAIN-CONTAINING PROTEIN"/>
    <property type="match status" value="1"/>
</dbReference>
<evidence type="ECO:0000259" key="1">
    <source>
        <dbReference type="Pfam" id="PF09994"/>
    </source>
</evidence>
<dbReference type="SUPFAM" id="SSF53474">
    <property type="entry name" value="alpha/beta-Hydrolases"/>
    <property type="match status" value="1"/>
</dbReference>
<dbReference type="Proteomes" id="UP001212997">
    <property type="component" value="Unassembled WGS sequence"/>
</dbReference>
<dbReference type="AlphaFoldDB" id="A0AAD5UUX7"/>
<accession>A0AAD5UUX7</accession>
<reference evidence="2" key="1">
    <citation type="submission" date="2022-07" db="EMBL/GenBank/DDBJ databases">
        <title>Genome Sequence of Physisporinus lineatus.</title>
        <authorList>
            <person name="Buettner E."/>
        </authorList>
    </citation>
    <scope>NUCLEOTIDE SEQUENCE</scope>
    <source>
        <strain evidence="2">VT162</strain>
    </source>
</reference>
<evidence type="ECO:0000313" key="2">
    <source>
        <dbReference type="EMBL" id="KAJ3475241.1"/>
    </source>
</evidence>
<feature type="domain" description="T6SS Phospholipase effector Tle1-like catalytic" evidence="1">
    <location>
        <begin position="59"/>
        <end position="316"/>
    </location>
</feature>
<dbReference type="Gene3D" id="1.25.40.10">
    <property type="entry name" value="Tetratricopeptide repeat domain"/>
    <property type="match status" value="2"/>
</dbReference>
<evidence type="ECO:0000313" key="3">
    <source>
        <dbReference type="Proteomes" id="UP001212997"/>
    </source>
</evidence>
<name>A0AAD5UUX7_9APHY</name>
<dbReference type="InterPro" id="IPR018712">
    <property type="entry name" value="Tle1-like_cat"/>
</dbReference>
<dbReference type="EMBL" id="JANAWD010000891">
    <property type="protein sequence ID" value="KAJ3475241.1"/>
    <property type="molecule type" value="Genomic_DNA"/>
</dbReference>
<dbReference type="Pfam" id="PF13374">
    <property type="entry name" value="TPR_10"/>
    <property type="match status" value="2"/>
</dbReference>
<keyword evidence="3" id="KW-1185">Reference proteome</keyword>
<dbReference type="Pfam" id="PF09994">
    <property type="entry name" value="T6SS_Tle1-like_cat"/>
    <property type="match status" value="1"/>
</dbReference>
<dbReference type="InterPro" id="IPR011990">
    <property type="entry name" value="TPR-like_helical_dom_sf"/>
</dbReference>
<proteinExistence type="predicted"/>
<gene>
    <name evidence="2" type="ORF">NLI96_g11965</name>
</gene>
<dbReference type="SUPFAM" id="SSF48452">
    <property type="entry name" value="TPR-like"/>
    <property type="match status" value="1"/>
</dbReference>
<organism evidence="2 3">
    <name type="scientific">Meripilus lineatus</name>
    <dbReference type="NCBI Taxonomy" id="2056292"/>
    <lineage>
        <taxon>Eukaryota</taxon>
        <taxon>Fungi</taxon>
        <taxon>Dikarya</taxon>
        <taxon>Basidiomycota</taxon>
        <taxon>Agaricomycotina</taxon>
        <taxon>Agaricomycetes</taxon>
        <taxon>Polyporales</taxon>
        <taxon>Meripilaceae</taxon>
        <taxon>Meripilus</taxon>
    </lineage>
</organism>
<sequence>METTTNGMRGWASGEREMRRNLGRNQDFNIQAQIPTLPQPRDRTRCSKCNHDEKNAKGRNLVVCLDGTTNQFGTHNTNVLEFCSRVEKDEHHKLLYLSGIGTLPESKPPLGQRWDQFMDLLFAHTFNQRVLAGYRWLSNIYKPGDKIFIYGFSRGAYQAMALAAMIDTVGLLMEHNEQQLPFALEMYLKCETEEYRKRAENFKKALSWDVEVHFLGLWDTVSSLGKGRKCPKTDKLHEFVCYIRHALALDECRVKFIPEYLGGDTPLPDEAYDRSEDGLTRVKEVWFSGSHSDVGGGNEPNQELNNASVSVLWMIIQSSLAGLSVTPHFQVELSQVKALEQWKPTNSMTRLYHLLEFIPFSWRTGWHRSKPRMVICRQLIHISVCFIDNYMPMASCDHRSGIQFEDIVGKGVGKENSLGWLQDIPREYIEEDLFQVNQIRETLLRFTAMRDDEEFSDDLKNDLQRLVFLSRNDEGAQVLLQERLTSKLLLTLVKRKIPSSLDILYNLLVAGMSPSVEAAFILLAEMVSIRTDKKQSVAQLPDSLELLGRAIGLDKRFAPIIDELADEYEVFLPLGAFNTMSGLRASIVVDGDASSSAEWVDLALASLYFGRYMQSRADDDLREARRRVEPHRHHPDKSSPSSARAETIENWLATIFEAEGTKEALEKALEIRKDPNNKYERELANTRLALATLEVHETSLGTFDVRPHLTTRSKCALIRDDMEFAKVLSNLSNRVYDLGQKEEALETAELSCKILHQGLIGPGTLDAYLDLATIYNNLSNRLADANDHPRALETILEVVRIRRIPVALAAVSATQRHIIDLAVSLHNLSLRYHDVGNDEMALNAAREAVSFGRQLAKEHPNDYNVDLADFLSNLSHHQSDNDALESLKEVVSLRRQPTKERSRIDNAALADSLHDLYSHRFKLGLRVDALVSMKEASLPAA</sequence>
<comment type="caution">
    <text evidence="2">The sequence shown here is derived from an EMBL/GenBank/DDBJ whole genome shotgun (WGS) entry which is preliminary data.</text>
</comment>
<dbReference type="InterPro" id="IPR029058">
    <property type="entry name" value="AB_hydrolase_fold"/>
</dbReference>
<dbReference type="PANTHER" id="PTHR33840">
    <property type="match status" value="1"/>
</dbReference>